<protein>
    <submittedName>
        <fullName evidence="1">Uncharacterized protein</fullName>
    </submittedName>
</protein>
<comment type="caution">
    <text evidence="1">The sequence shown here is derived from an EMBL/GenBank/DDBJ whole genome shotgun (WGS) entry which is preliminary data.</text>
</comment>
<organism evidence="1">
    <name type="scientific">marine sediment metagenome</name>
    <dbReference type="NCBI Taxonomy" id="412755"/>
    <lineage>
        <taxon>unclassified sequences</taxon>
        <taxon>metagenomes</taxon>
        <taxon>ecological metagenomes</taxon>
    </lineage>
</organism>
<reference evidence="1" key="1">
    <citation type="journal article" date="2014" name="Front. Microbiol.">
        <title>High frequency of phylogenetically diverse reductive dehalogenase-homologous genes in deep subseafloor sedimentary metagenomes.</title>
        <authorList>
            <person name="Kawai M."/>
            <person name="Futagami T."/>
            <person name="Toyoda A."/>
            <person name="Takaki Y."/>
            <person name="Nishi S."/>
            <person name="Hori S."/>
            <person name="Arai W."/>
            <person name="Tsubouchi T."/>
            <person name="Morono Y."/>
            <person name="Uchiyama I."/>
            <person name="Ito T."/>
            <person name="Fujiyama A."/>
            <person name="Inagaki F."/>
            <person name="Takami H."/>
        </authorList>
    </citation>
    <scope>NUCLEOTIDE SEQUENCE</scope>
    <source>
        <strain evidence="1">Expedition CK06-06</strain>
    </source>
</reference>
<sequence>LIFHPDSNLEFENTHLLTQSFLNQNNFQI</sequence>
<gene>
    <name evidence="1" type="ORF">S01H4_65213</name>
</gene>
<evidence type="ECO:0000313" key="1">
    <source>
        <dbReference type="EMBL" id="GAH23708.1"/>
    </source>
</evidence>
<accession>X1FSG1</accession>
<name>X1FSG1_9ZZZZ</name>
<dbReference type="AlphaFoldDB" id="X1FSG1"/>
<proteinExistence type="predicted"/>
<dbReference type="EMBL" id="BART01039822">
    <property type="protein sequence ID" value="GAH23708.1"/>
    <property type="molecule type" value="Genomic_DNA"/>
</dbReference>
<feature type="non-terminal residue" evidence="1">
    <location>
        <position position="1"/>
    </location>
</feature>